<feature type="non-terminal residue" evidence="1">
    <location>
        <position position="173"/>
    </location>
</feature>
<evidence type="ECO:0000313" key="1">
    <source>
        <dbReference type="EMBL" id="KAA6355319.1"/>
    </source>
</evidence>
<organism evidence="1 2">
    <name type="scientific">Streblomastix strix</name>
    <dbReference type="NCBI Taxonomy" id="222440"/>
    <lineage>
        <taxon>Eukaryota</taxon>
        <taxon>Metamonada</taxon>
        <taxon>Preaxostyla</taxon>
        <taxon>Oxymonadida</taxon>
        <taxon>Streblomastigidae</taxon>
        <taxon>Streblomastix</taxon>
    </lineage>
</organism>
<comment type="caution">
    <text evidence="1">The sequence shown here is derived from an EMBL/GenBank/DDBJ whole genome shotgun (WGS) entry which is preliminary data.</text>
</comment>
<accession>A0A5J4TAV0</accession>
<dbReference type="EMBL" id="SNRW01034801">
    <property type="protein sequence ID" value="KAA6355319.1"/>
    <property type="molecule type" value="Genomic_DNA"/>
</dbReference>
<protein>
    <submittedName>
        <fullName evidence="1">Uncharacterized protein</fullName>
    </submittedName>
</protein>
<dbReference type="Proteomes" id="UP000324800">
    <property type="component" value="Unassembled WGS sequence"/>
</dbReference>
<proteinExistence type="predicted"/>
<dbReference type="AlphaFoldDB" id="A0A5J4TAV0"/>
<evidence type="ECO:0000313" key="2">
    <source>
        <dbReference type="Proteomes" id="UP000324800"/>
    </source>
</evidence>
<gene>
    <name evidence="1" type="ORF">EZS28_049154</name>
</gene>
<name>A0A5J4TAV0_9EUKA</name>
<reference evidence="1 2" key="1">
    <citation type="submission" date="2019-03" db="EMBL/GenBank/DDBJ databases">
        <title>Single cell metagenomics reveals metabolic interactions within the superorganism composed of flagellate Streblomastix strix and complex community of Bacteroidetes bacteria on its surface.</title>
        <authorList>
            <person name="Treitli S.C."/>
            <person name="Kolisko M."/>
            <person name="Husnik F."/>
            <person name="Keeling P."/>
            <person name="Hampl V."/>
        </authorList>
    </citation>
    <scope>NUCLEOTIDE SEQUENCE [LARGE SCALE GENOMIC DNA]</scope>
    <source>
        <strain evidence="1">ST1C</strain>
    </source>
</reference>
<sequence length="173" mass="20467">MESRSLAHTWNNKWRADSLSRHDSSGDYAINKEVVSIVLKKIQAKITMDAFTTRLNRQHRVFCCITKDIWAIASESLSINWENQTPLLHPPISPLEYTFDDQTELWRIGRDSEIQDEEELMVSPSRINLHIQVVMNPNEKLFRFKYEDHGLKQLLIQRIVKTWQGQWRRHVLA</sequence>
<dbReference type="OrthoDB" id="6154003at2759"/>